<dbReference type="GO" id="GO:0005886">
    <property type="term" value="C:plasma membrane"/>
    <property type="evidence" value="ECO:0007669"/>
    <property type="project" value="UniProtKB-SubCell"/>
</dbReference>
<feature type="transmembrane region" description="Helical" evidence="6">
    <location>
        <begin position="317"/>
        <end position="334"/>
    </location>
</feature>
<feature type="transmembrane region" description="Helical" evidence="6">
    <location>
        <begin position="47"/>
        <end position="65"/>
    </location>
</feature>
<dbReference type="InterPro" id="IPR035681">
    <property type="entry name" value="ComA-like_MBL"/>
</dbReference>
<accession>A0A1I6LTC8</accession>
<evidence type="ECO:0000313" key="9">
    <source>
        <dbReference type="Proteomes" id="UP000199024"/>
    </source>
</evidence>
<feature type="transmembrane region" description="Helical" evidence="6">
    <location>
        <begin position="527"/>
        <end position="548"/>
    </location>
</feature>
<dbReference type="InterPro" id="IPR001279">
    <property type="entry name" value="Metallo-B-lactamas"/>
</dbReference>
<dbReference type="PANTHER" id="PTHR30619:SF1">
    <property type="entry name" value="RECOMBINATION PROTEIN 2"/>
    <property type="match status" value="1"/>
</dbReference>
<dbReference type="Gene3D" id="3.60.15.10">
    <property type="entry name" value="Ribonuclease Z/Hydroxyacylglutathione hydrolase-like"/>
    <property type="match status" value="1"/>
</dbReference>
<feature type="transmembrane region" description="Helical" evidence="6">
    <location>
        <begin position="364"/>
        <end position="383"/>
    </location>
</feature>
<keyword evidence="2" id="KW-1003">Cell membrane</keyword>
<dbReference type="InterPro" id="IPR052159">
    <property type="entry name" value="Competence_DNA_uptake"/>
</dbReference>
<feature type="transmembrane region" description="Helical" evidence="6">
    <location>
        <begin position="587"/>
        <end position="604"/>
    </location>
</feature>
<feature type="domain" description="Metallo-beta-lactamase" evidence="7">
    <location>
        <begin position="624"/>
        <end position="836"/>
    </location>
</feature>
<reference evidence="8 9" key="1">
    <citation type="submission" date="2016-10" db="EMBL/GenBank/DDBJ databases">
        <authorList>
            <person name="de Groot N.N."/>
        </authorList>
    </citation>
    <scope>NUCLEOTIDE SEQUENCE [LARGE SCALE GENOMIC DNA]</scope>
    <source>
        <strain evidence="8 9">DSM 21001</strain>
    </source>
</reference>
<dbReference type="CDD" id="cd07731">
    <property type="entry name" value="ComA-like_MBL-fold"/>
    <property type="match status" value="1"/>
</dbReference>
<evidence type="ECO:0000256" key="2">
    <source>
        <dbReference type="ARBA" id="ARBA00022475"/>
    </source>
</evidence>
<feature type="transmembrane region" description="Helical" evidence="6">
    <location>
        <begin position="563"/>
        <end position="582"/>
    </location>
</feature>
<evidence type="ECO:0000256" key="5">
    <source>
        <dbReference type="ARBA" id="ARBA00023136"/>
    </source>
</evidence>
<dbReference type="RefSeq" id="WP_089837576.1">
    <property type="nucleotide sequence ID" value="NZ_FOZL01000001.1"/>
</dbReference>
<keyword evidence="4 6" id="KW-1133">Transmembrane helix</keyword>
<keyword evidence="5 6" id="KW-0472">Membrane</keyword>
<dbReference type="InterPro" id="IPR004477">
    <property type="entry name" value="ComEC_N"/>
</dbReference>
<dbReference type="NCBIfam" id="TIGR00360">
    <property type="entry name" value="ComEC_N-term"/>
    <property type="match status" value="1"/>
</dbReference>
<dbReference type="Pfam" id="PF13567">
    <property type="entry name" value="DUF4131"/>
    <property type="match status" value="1"/>
</dbReference>
<dbReference type="InterPro" id="IPR036866">
    <property type="entry name" value="RibonucZ/Hydroxyglut_hydro"/>
</dbReference>
<organism evidence="8 9">
    <name type="scientific">Granulicella pectinivorans</name>
    <dbReference type="NCBI Taxonomy" id="474950"/>
    <lineage>
        <taxon>Bacteria</taxon>
        <taxon>Pseudomonadati</taxon>
        <taxon>Acidobacteriota</taxon>
        <taxon>Terriglobia</taxon>
        <taxon>Terriglobales</taxon>
        <taxon>Acidobacteriaceae</taxon>
        <taxon>Granulicella</taxon>
    </lineage>
</organism>
<feature type="transmembrane region" description="Helical" evidence="6">
    <location>
        <begin position="502"/>
        <end position="520"/>
    </location>
</feature>
<dbReference type="STRING" id="474950.SAMN05421771_1238"/>
<feature type="transmembrane region" description="Helical" evidence="6">
    <location>
        <begin position="389"/>
        <end position="410"/>
    </location>
</feature>
<dbReference type="PANTHER" id="PTHR30619">
    <property type="entry name" value="DNA INTERNALIZATION/COMPETENCE PROTEIN COMEC/REC2"/>
    <property type="match status" value="1"/>
</dbReference>
<comment type="subcellular location">
    <subcellularLocation>
        <location evidence="1">Cell membrane</location>
        <topology evidence="1">Multi-pass membrane protein</topology>
    </subcellularLocation>
</comment>
<dbReference type="SMART" id="SM00849">
    <property type="entry name" value="Lactamase_B"/>
    <property type="match status" value="1"/>
</dbReference>
<dbReference type="Pfam" id="PF00753">
    <property type="entry name" value="Lactamase_B"/>
    <property type="match status" value="1"/>
</dbReference>
<dbReference type="SUPFAM" id="SSF56281">
    <property type="entry name" value="Metallo-hydrolase/oxidoreductase"/>
    <property type="match status" value="1"/>
</dbReference>
<gene>
    <name evidence="8" type="ORF">SAMN05421771_1238</name>
</gene>
<feature type="transmembrane region" description="Helical" evidence="6">
    <location>
        <begin position="21"/>
        <end position="41"/>
    </location>
</feature>
<keyword evidence="9" id="KW-1185">Reference proteome</keyword>
<evidence type="ECO:0000256" key="3">
    <source>
        <dbReference type="ARBA" id="ARBA00022692"/>
    </source>
</evidence>
<evidence type="ECO:0000313" key="8">
    <source>
        <dbReference type="EMBL" id="SFS06666.1"/>
    </source>
</evidence>
<evidence type="ECO:0000259" key="7">
    <source>
        <dbReference type="SMART" id="SM00849"/>
    </source>
</evidence>
<proteinExistence type="predicted"/>
<dbReference type="Proteomes" id="UP000199024">
    <property type="component" value="Unassembled WGS sequence"/>
</dbReference>
<dbReference type="InterPro" id="IPR025405">
    <property type="entry name" value="DUF4131"/>
</dbReference>
<protein>
    <submittedName>
        <fullName evidence="8">Competence protein ComEC</fullName>
    </submittedName>
</protein>
<evidence type="ECO:0000256" key="6">
    <source>
        <dbReference type="SAM" id="Phobius"/>
    </source>
</evidence>
<dbReference type="EMBL" id="FOZL01000001">
    <property type="protein sequence ID" value="SFS06666.1"/>
    <property type="molecule type" value="Genomic_DNA"/>
</dbReference>
<dbReference type="Pfam" id="PF03772">
    <property type="entry name" value="Competence"/>
    <property type="match status" value="1"/>
</dbReference>
<dbReference type="AlphaFoldDB" id="A0A1I6LTC8"/>
<sequence length="892" mass="95631">MRRAEPKAELWPARGVERLAFRRLPVLWAAGWFCAGVGMARFSSQPVAVWIIALVLLGGLLAVRVQTAWVRLVPLAGLWVVVGFACAATQPAPSQQRELRAFADNVSREVRGEVVRVRRLEAEEGEADGVSIDVAVEAVEEDTPETIRMVPVTGGARLTVVGGAPALRCGDWVDAPVRMRVPEQYRDPGAWQYGDALLEQGIGAHGTVRGEKLAPVGGRSGGWRCRLYAAQSWASGRMREYAGSAANLRLPRAMRMDAADAGMIDAMLFGDRAGLRHELRLGFERTGSFHLFVVSGMHVALIAFGLFWLARRVRMPEWAATCSTIALTAAYAMLTGFGVPVQRALWMSSLFLVARLLDRERNSLNALGVAVLVVLVWSPSALFEASFEMTFLAIVAVAGIAGPLGERSFLPYARAARRLGEVWLDVRYEPKLAQFRVMLRLAGEPVARIFGRWAGGWAAALVRMMLWGAELGLVAVVVEAVMAAPMAVYFHRAVALGLPANVVSVPVIALLMPLALATFLASLVSAWLAMVPGAATGLLLHGVTWFIGHVSRSRLGDVRVAEPIWWVLAGALAGVAFCCWAARRPGWGWAAVAMLPVVVALVIWPERPVSAPGMLEVTALDVGQGDSLLVTGPGGASMLVDAGGPVGGLGPVLAMRATGFDVGEEVVAPYLWSRRIRRLDVVALTHEHSDHMGGMPAVLRDFRPRELWVGLDVPSSAYAALLTEAASLGVRVRRMRAGDRVDWDGVAVSVLSPAVGYGNGGPPKNDDSLVMRMQFGKASVLLEGDAERKSEAAMVAAGAGGPVTLLKVGHHGSATSSTEEFLAATAPREAVISVGRENTFGHPRGDVVARFAARGTRLYRTDMFGLTTFLLDREGGLRVADTGKVPGFDLYR</sequence>
<evidence type="ECO:0000256" key="1">
    <source>
        <dbReference type="ARBA" id="ARBA00004651"/>
    </source>
</evidence>
<evidence type="ECO:0000256" key="4">
    <source>
        <dbReference type="ARBA" id="ARBA00022989"/>
    </source>
</evidence>
<feature type="transmembrane region" description="Helical" evidence="6">
    <location>
        <begin position="289"/>
        <end position="310"/>
    </location>
</feature>
<keyword evidence="3 6" id="KW-0812">Transmembrane</keyword>
<name>A0A1I6LTC8_9BACT</name>
<feature type="transmembrane region" description="Helical" evidence="6">
    <location>
        <begin position="471"/>
        <end position="490"/>
    </location>
</feature>
<dbReference type="OrthoDB" id="9761531at2"/>